<keyword evidence="6" id="KW-0407">Ion channel</keyword>
<evidence type="ECO:0000313" key="9">
    <source>
        <dbReference type="Proteomes" id="UP001176961"/>
    </source>
</evidence>
<protein>
    <recommendedName>
        <fullName evidence="6">Bestrophin homolog</fullName>
    </recommendedName>
</protein>
<accession>A0AA36H550</accession>
<evidence type="ECO:0000256" key="1">
    <source>
        <dbReference type="ARBA" id="ARBA00004370"/>
    </source>
</evidence>
<reference evidence="8" key="1">
    <citation type="submission" date="2023-07" db="EMBL/GenBank/DDBJ databases">
        <authorList>
            <consortium name="CYATHOMIX"/>
        </authorList>
    </citation>
    <scope>NUCLEOTIDE SEQUENCE</scope>
    <source>
        <strain evidence="8">N/A</strain>
    </source>
</reference>
<feature type="region of interest" description="Disordered" evidence="7">
    <location>
        <begin position="334"/>
        <end position="415"/>
    </location>
</feature>
<dbReference type="GO" id="GO:0034707">
    <property type="term" value="C:chloride channel complex"/>
    <property type="evidence" value="ECO:0007669"/>
    <property type="project" value="UniProtKB-KW"/>
</dbReference>
<name>A0AA36H550_CYLNA</name>
<dbReference type="PANTHER" id="PTHR10736">
    <property type="entry name" value="BESTROPHIN"/>
    <property type="match status" value="1"/>
</dbReference>
<evidence type="ECO:0000256" key="2">
    <source>
        <dbReference type="ARBA" id="ARBA00022692"/>
    </source>
</evidence>
<keyword evidence="6" id="KW-0868">Chloride</keyword>
<evidence type="ECO:0000256" key="4">
    <source>
        <dbReference type="ARBA" id="ARBA00023136"/>
    </source>
</evidence>
<organism evidence="8 9">
    <name type="scientific">Cylicocyclus nassatus</name>
    <name type="common">Nematode worm</name>
    <dbReference type="NCBI Taxonomy" id="53992"/>
    <lineage>
        <taxon>Eukaryota</taxon>
        <taxon>Metazoa</taxon>
        <taxon>Ecdysozoa</taxon>
        <taxon>Nematoda</taxon>
        <taxon>Chromadorea</taxon>
        <taxon>Rhabditida</taxon>
        <taxon>Rhabditina</taxon>
        <taxon>Rhabditomorpha</taxon>
        <taxon>Strongyloidea</taxon>
        <taxon>Strongylidae</taxon>
        <taxon>Cylicocyclus</taxon>
    </lineage>
</organism>
<gene>
    <name evidence="8" type="ORF">CYNAS_LOCUS15928</name>
</gene>
<dbReference type="GO" id="GO:0005254">
    <property type="term" value="F:chloride channel activity"/>
    <property type="evidence" value="ECO:0007669"/>
    <property type="project" value="UniProtKB-KW"/>
</dbReference>
<comment type="similarity">
    <text evidence="5 6">Belongs to the anion channel-forming bestrophin (TC 1.A.46) family. Calcium-sensitive chloride channel subfamily.</text>
</comment>
<comment type="subcellular location">
    <subcellularLocation>
        <location evidence="6">Cell membrane</location>
        <topology evidence="6">Multi-pass membrane protein</topology>
    </subcellularLocation>
    <subcellularLocation>
        <location evidence="1">Membrane</location>
    </subcellularLocation>
</comment>
<dbReference type="AlphaFoldDB" id="A0AA36H550"/>
<keyword evidence="6" id="KW-0406">Ion transport</keyword>
<dbReference type="InterPro" id="IPR021134">
    <property type="entry name" value="Bestrophin-like"/>
</dbReference>
<comment type="caution">
    <text evidence="8">The sequence shown here is derived from an EMBL/GenBank/DDBJ whole genome shotgun (WGS) entry which is preliminary data.</text>
</comment>
<keyword evidence="6" id="KW-0869">Chloride channel</keyword>
<evidence type="ECO:0000256" key="5">
    <source>
        <dbReference type="ARBA" id="ARBA00034769"/>
    </source>
</evidence>
<feature type="compositionally biased region" description="Low complexity" evidence="7">
    <location>
        <begin position="346"/>
        <end position="357"/>
    </location>
</feature>
<evidence type="ECO:0000313" key="8">
    <source>
        <dbReference type="EMBL" id="CAJ0603945.1"/>
    </source>
</evidence>
<keyword evidence="6" id="KW-1003">Cell membrane</keyword>
<dbReference type="Proteomes" id="UP001176961">
    <property type="component" value="Unassembled WGS sequence"/>
</dbReference>
<dbReference type="EMBL" id="CATQJL010000305">
    <property type="protein sequence ID" value="CAJ0603945.1"/>
    <property type="molecule type" value="Genomic_DNA"/>
</dbReference>
<feature type="compositionally biased region" description="Basic and acidic residues" evidence="7">
    <location>
        <begin position="358"/>
        <end position="371"/>
    </location>
</feature>
<proteinExistence type="inferred from homology"/>
<sequence length="421" mass="48407">MWIVAYYVVFAIYRYALTPDYQRIFEKLAHNFDIKLDYIPLTFMLAFFVSVIAERWRKILNNMGWIENCALTVNAILKSSTNHEEARLMKRSIVRYMILSQILTFRDISMRVRRRFPDLASLVTSGLMHEHELELLESVNVAIFNKYWLPVNWAYAVIGDAYHKGYIINAPSLNSMIKEVNDFRNGLQLLCNYDWVPIPIAYPQVVFLAVRCYFTICLISRQYLIGDGASNTDTIDMYVPFMTMLQFLFFVAWMKVAEALLNPLGEDDDDFECNFLIDRNITLGMAIVDQTADQYPPLTTDDLSAPDLMFLNYNKSDTHHELLGSVASVELPASNPADNWSRKQRTSASSSNVSSRRQSFDGKKSDNESHTPKPRNLLGIDNLAYSSTRRSPRIERTLKPVDEEKADSQESDLDGYVAIKL</sequence>
<keyword evidence="2" id="KW-0812">Transmembrane</keyword>
<evidence type="ECO:0000256" key="3">
    <source>
        <dbReference type="ARBA" id="ARBA00022989"/>
    </source>
</evidence>
<evidence type="ECO:0000256" key="6">
    <source>
        <dbReference type="RuleBase" id="RU363126"/>
    </source>
</evidence>
<keyword evidence="9" id="KW-1185">Reference proteome</keyword>
<evidence type="ECO:0000256" key="7">
    <source>
        <dbReference type="SAM" id="MobiDB-lite"/>
    </source>
</evidence>
<comment type="function">
    <text evidence="6">Forms chloride channels.</text>
</comment>
<dbReference type="PANTHER" id="PTHR10736:SF58">
    <property type="entry name" value="BESTROPHIN HOMOLOG-RELATED"/>
    <property type="match status" value="1"/>
</dbReference>
<dbReference type="InterPro" id="IPR000615">
    <property type="entry name" value="Bestrophin"/>
</dbReference>
<feature type="compositionally biased region" description="Basic and acidic residues" evidence="7">
    <location>
        <begin position="392"/>
        <end position="408"/>
    </location>
</feature>
<keyword evidence="6" id="KW-0813">Transport</keyword>
<keyword evidence="4" id="KW-0472">Membrane</keyword>
<dbReference type="Pfam" id="PF01062">
    <property type="entry name" value="Bestrophin"/>
    <property type="match status" value="1"/>
</dbReference>
<keyword evidence="3" id="KW-1133">Transmembrane helix</keyword>
<dbReference type="GO" id="GO:0005886">
    <property type="term" value="C:plasma membrane"/>
    <property type="evidence" value="ECO:0007669"/>
    <property type="project" value="UniProtKB-SubCell"/>
</dbReference>